<keyword evidence="2" id="KW-0472">Membrane</keyword>
<comment type="subcellular location">
    <subcellularLocation>
        <location evidence="1">Cell outer membrane</location>
    </subcellularLocation>
</comment>
<dbReference type="Gene3D" id="2.40.170.20">
    <property type="entry name" value="TonB-dependent receptor, beta-barrel domain"/>
    <property type="match status" value="1"/>
</dbReference>
<evidence type="ECO:0000256" key="1">
    <source>
        <dbReference type="ARBA" id="ARBA00004442"/>
    </source>
</evidence>
<dbReference type="GO" id="GO:0009279">
    <property type="term" value="C:cell outer membrane"/>
    <property type="evidence" value="ECO:0007669"/>
    <property type="project" value="UniProtKB-SubCell"/>
</dbReference>
<dbReference type="SUPFAM" id="SSF56935">
    <property type="entry name" value="Porins"/>
    <property type="match status" value="1"/>
</dbReference>
<dbReference type="InterPro" id="IPR036942">
    <property type="entry name" value="Beta-barrel_TonB_sf"/>
</dbReference>
<comment type="caution">
    <text evidence="4">The sequence shown here is derived from an EMBL/GenBank/DDBJ whole genome shotgun (WGS) entry which is preliminary data.</text>
</comment>
<sequence length="245" mass="28752">MRTNLNNQQAPSLLLKYNPQLDWLAAMHYIANYFYEKSGHLLRLEAYHKTYDNLIKYNSQRPKYDSRYDNKGNGKVKGFDVFYKNSSSVKNLQCWISYSYTDSKRNEANYPYMVTPSYVYKHSFSIVGKYWFAGLRSQLSLTNSFVSGRNYNNPNQTLFMNAHTKGYNNLSMSWSFLYSQQKIVHFSVSNVLGASPIYGYQYANCPNTQGIYDRRPIVPTAKRFVFLGYFWTISKNEKDNQLDHL</sequence>
<proteinExistence type="predicted"/>
<keyword evidence="3" id="KW-0998">Cell outer membrane</keyword>
<evidence type="ECO:0000256" key="3">
    <source>
        <dbReference type="ARBA" id="ARBA00023237"/>
    </source>
</evidence>
<evidence type="ECO:0000313" key="5">
    <source>
        <dbReference type="Proteomes" id="UP000250831"/>
    </source>
</evidence>
<organism evidence="4 5">
    <name type="scientific">Sphingobacterium athyrii</name>
    <dbReference type="NCBI Taxonomy" id="2152717"/>
    <lineage>
        <taxon>Bacteria</taxon>
        <taxon>Pseudomonadati</taxon>
        <taxon>Bacteroidota</taxon>
        <taxon>Sphingobacteriia</taxon>
        <taxon>Sphingobacteriales</taxon>
        <taxon>Sphingobacteriaceae</taxon>
        <taxon>Sphingobacterium</taxon>
    </lineage>
</organism>
<evidence type="ECO:0008006" key="6">
    <source>
        <dbReference type="Google" id="ProtNLM"/>
    </source>
</evidence>
<dbReference type="AlphaFoldDB" id="A0A363NQZ8"/>
<reference evidence="4 5" key="1">
    <citation type="submission" date="2018-04" db="EMBL/GenBank/DDBJ databases">
        <title>Sphingobacterium sp. M46 Genome.</title>
        <authorList>
            <person name="Cheng J."/>
            <person name="Li Y."/>
        </authorList>
    </citation>
    <scope>NUCLEOTIDE SEQUENCE [LARGE SCALE GENOMIC DNA]</scope>
    <source>
        <strain evidence="4 5">M46</strain>
    </source>
</reference>
<gene>
    <name evidence="4" type="ORF">DCO56_19815</name>
</gene>
<name>A0A363NQZ8_9SPHI</name>
<evidence type="ECO:0000256" key="2">
    <source>
        <dbReference type="ARBA" id="ARBA00023136"/>
    </source>
</evidence>
<accession>A0A363NQZ8</accession>
<dbReference type="Proteomes" id="UP000250831">
    <property type="component" value="Unassembled WGS sequence"/>
</dbReference>
<keyword evidence="5" id="KW-1185">Reference proteome</keyword>
<dbReference type="EMBL" id="QCXX01000005">
    <property type="protein sequence ID" value="PUV23157.1"/>
    <property type="molecule type" value="Genomic_DNA"/>
</dbReference>
<evidence type="ECO:0000313" key="4">
    <source>
        <dbReference type="EMBL" id="PUV23157.1"/>
    </source>
</evidence>
<protein>
    <recommendedName>
        <fullName evidence="6">Outer membrane protein beta-barrel domain-containing protein</fullName>
    </recommendedName>
</protein>